<reference evidence="4" key="1">
    <citation type="journal article" date="2019" name="Int. J. Syst. Evol. Microbiol.">
        <title>The Global Catalogue of Microorganisms (GCM) 10K type strain sequencing project: providing services to taxonomists for standard genome sequencing and annotation.</title>
        <authorList>
            <consortium name="The Broad Institute Genomics Platform"/>
            <consortium name="The Broad Institute Genome Sequencing Center for Infectious Disease"/>
            <person name="Wu L."/>
            <person name="Ma J."/>
        </authorList>
    </citation>
    <scope>NUCLEOTIDE SEQUENCE [LARGE SCALE GENOMIC DNA]</scope>
    <source>
        <strain evidence="4">CGMCC 4.7106</strain>
    </source>
</reference>
<dbReference type="Gene3D" id="3.30.428.10">
    <property type="entry name" value="HIT-like"/>
    <property type="match status" value="1"/>
</dbReference>
<comment type="caution">
    <text evidence="3">The sequence shown here is derived from an EMBL/GenBank/DDBJ whole genome shotgun (WGS) entry which is preliminary data.</text>
</comment>
<evidence type="ECO:0000259" key="2">
    <source>
        <dbReference type="PROSITE" id="PS51084"/>
    </source>
</evidence>
<name>A0ABW1C850_9ACTN</name>
<dbReference type="SUPFAM" id="SSF54197">
    <property type="entry name" value="HIT-like"/>
    <property type="match status" value="1"/>
</dbReference>
<dbReference type="PROSITE" id="PS51084">
    <property type="entry name" value="HIT_2"/>
    <property type="match status" value="1"/>
</dbReference>
<evidence type="ECO:0000313" key="4">
    <source>
        <dbReference type="Proteomes" id="UP001596096"/>
    </source>
</evidence>
<gene>
    <name evidence="3" type="ORF">ACFPUY_38100</name>
</gene>
<dbReference type="Proteomes" id="UP001596096">
    <property type="component" value="Unassembled WGS sequence"/>
</dbReference>
<evidence type="ECO:0000313" key="3">
    <source>
        <dbReference type="EMBL" id="MFC5820945.1"/>
    </source>
</evidence>
<proteinExistence type="predicted"/>
<protein>
    <recommendedName>
        <fullName evidence="2">HIT domain-containing protein</fullName>
    </recommendedName>
</protein>
<sequence>MDDDTSVETVDGDRRRADLARSIRRAGWGQIAHRTPGVPLRFVATAGFVKPKLTIAQWLLTIGTGPADRRPGSNKVATMLNDWRADRIGSALQGRNPTVMKRLDASFAVIGDTQFLPGYSVLLADDPDVQRLSDLPRTKRLAFLASMDHLGEAVEQACRSLDPAFRRVNLEILGNTDAFLHAHVWPRYEWEPAHLVGYPVWLYPHDRWSDQQFTLGPQHDAMREAIEHHLSVLTGNDHS</sequence>
<organism evidence="3 4">
    <name type="scientific">Nonomuraea harbinensis</name>
    <dbReference type="NCBI Taxonomy" id="1286938"/>
    <lineage>
        <taxon>Bacteria</taxon>
        <taxon>Bacillati</taxon>
        <taxon>Actinomycetota</taxon>
        <taxon>Actinomycetes</taxon>
        <taxon>Streptosporangiales</taxon>
        <taxon>Streptosporangiaceae</taxon>
        <taxon>Nonomuraea</taxon>
    </lineage>
</organism>
<evidence type="ECO:0000256" key="1">
    <source>
        <dbReference type="PROSITE-ProRule" id="PRU00464"/>
    </source>
</evidence>
<dbReference type="InterPro" id="IPR011146">
    <property type="entry name" value="HIT-like"/>
</dbReference>
<keyword evidence="4" id="KW-1185">Reference proteome</keyword>
<comment type="caution">
    <text evidence="1">Lacks conserved residue(s) required for the propagation of feature annotation.</text>
</comment>
<dbReference type="InterPro" id="IPR036265">
    <property type="entry name" value="HIT-like_sf"/>
</dbReference>
<accession>A0ABW1C850</accession>
<dbReference type="RefSeq" id="WP_246641235.1">
    <property type="nucleotide sequence ID" value="NZ_JAHKRN010000069.1"/>
</dbReference>
<dbReference type="EMBL" id="JBHSNW010000028">
    <property type="protein sequence ID" value="MFC5820945.1"/>
    <property type="molecule type" value="Genomic_DNA"/>
</dbReference>
<feature type="domain" description="HIT" evidence="2">
    <location>
        <begin position="87"/>
        <end position="194"/>
    </location>
</feature>